<keyword evidence="12" id="KW-1185">Reference proteome</keyword>
<dbReference type="InterPro" id="IPR008422">
    <property type="entry name" value="KN_HD"/>
</dbReference>
<dbReference type="OrthoDB" id="10056939at2759"/>
<dbReference type="GO" id="GO:0006355">
    <property type="term" value="P:regulation of DNA-templated transcription"/>
    <property type="evidence" value="ECO:0007669"/>
    <property type="project" value="InterPro"/>
</dbReference>
<keyword evidence="6" id="KW-0804">Transcription</keyword>
<dbReference type="SMART" id="SM00389">
    <property type="entry name" value="HOX"/>
    <property type="match status" value="1"/>
</dbReference>
<gene>
    <name evidence="11" type="ORF">GIB67_032626</name>
</gene>
<dbReference type="SUPFAM" id="SSF46689">
    <property type="entry name" value="Homeodomain-like"/>
    <property type="match status" value="1"/>
</dbReference>
<keyword evidence="7 8" id="KW-0539">Nucleus</keyword>
<feature type="region of interest" description="Disordered" evidence="9">
    <location>
        <begin position="457"/>
        <end position="495"/>
    </location>
</feature>
<evidence type="ECO:0000256" key="7">
    <source>
        <dbReference type="ARBA" id="ARBA00023242"/>
    </source>
</evidence>
<dbReference type="SMART" id="SM00574">
    <property type="entry name" value="POX"/>
    <property type="match status" value="1"/>
</dbReference>
<evidence type="ECO:0000256" key="2">
    <source>
        <dbReference type="ARBA" id="ARBA00006454"/>
    </source>
</evidence>
<evidence type="ECO:0000313" key="11">
    <source>
        <dbReference type="EMBL" id="KAF6176003.1"/>
    </source>
</evidence>
<keyword evidence="3" id="KW-0805">Transcription regulation</keyword>
<evidence type="ECO:0000256" key="3">
    <source>
        <dbReference type="ARBA" id="ARBA00023015"/>
    </source>
</evidence>
<evidence type="ECO:0000256" key="4">
    <source>
        <dbReference type="ARBA" id="ARBA00023125"/>
    </source>
</evidence>
<dbReference type="FunFam" id="1.10.10.60:FF:000117">
    <property type="entry name" value="BEL1-like homeodomain protein 9"/>
    <property type="match status" value="1"/>
</dbReference>
<evidence type="ECO:0000259" key="10">
    <source>
        <dbReference type="PROSITE" id="PS50071"/>
    </source>
</evidence>
<accession>A0A7J7P9I2</accession>
<dbReference type="InterPro" id="IPR050224">
    <property type="entry name" value="TALE_homeobox"/>
</dbReference>
<keyword evidence="4 8" id="KW-0238">DNA-binding</keyword>
<sequence>MADEEPYHVPQRSRRDKLRVIPSHEHDDDEEEEEEASCSSFKRALYYDPSLLLLGGGESLKQNPLFVSSSTVKQEVSNFMPYASNSYLLDPQSSLLALHVNPTSIQQGNNNSNNNNNNPFLYSSQHLRYLQDNISFRPPQQTLDDYRSSFDKGLSLSLSSNQTHHLQQYDNPNSVFGGKGIDGYVIRGIIGDAGASCSTDVRSPVPLGPFTGYASVLKRSRFLKPAQQLMEEHCDVVQGVFVERSCGDFSLLDPPDILGVTKGGGDDQNEYGRKKNKLIAMLDEVYRRYKVYYQQMQAIVASFESVSGLGNAAPYTSIAIKAMSKHFKSLKNSIIDQLRCTSKAVGNEGSTIKGDSLKLGDANRRAHGPKPSHNLRIQENHPVWRPQRGLPDRAVAVLKAWLFEHFLHPYPTDNDKHMLARETGLSRSQVSNWFINARVRLWKPMVEEIHMLDTQQNELKDDENVAPDKPPQDNTLKRSRDQLVQTPDKSNEPTTEFSYNNLSSSHHDQFGVGVSNAGGNSGVSLTLGLRQNHGIGLREAFQMDVARSLGLGGSSDQGYIMGGFEPQNHHYVKDFGGRLLHDFVG</sequence>
<comment type="similarity">
    <text evidence="2">Belongs to the TALE/BELL homeobox family.</text>
</comment>
<name>A0A7J7P9I2_9MAGN</name>
<dbReference type="PANTHER" id="PTHR11850">
    <property type="entry name" value="HOMEOBOX PROTEIN TRANSCRIPTION FACTORS"/>
    <property type="match status" value="1"/>
</dbReference>
<dbReference type="PROSITE" id="PS50071">
    <property type="entry name" value="HOMEOBOX_2"/>
    <property type="match status" value="1"/>
</dbReference>
<dbReference type="Gene3D" id="1.10.10.60">
    <property type="entry name" value="Homeodomain-like"/>
    <property type="match status" value="1"/>
</dbReference>
<dbReference type="Proteomes" id="UP000541444">
    <property type="component" value="Unassembled WGS sequence"/>
</dbReference>
<evidence type="ECO:0000256" key="5">
    <source>
        <dbReference type="ARBA" id="ARBA00023155"/>
    </source>
</evidence>
<evidence type="ECO:0000313" key="12">
    <source>
        <dbReference type="Proteomes" id="UP000541444"/>
    </source>
</evidence>
<feature type="region of interest" description="Disordered" evidence="9">
    <location>
        <begin position="351"/>
        <end position="376"/>
    </location>
</feature>
<organism evidence="11 12">
    <name type="scientific">Kingdonia uniflora</name>
    <dbReference type="NCBI Taxonomy" id="39325"/>
    <lineage>
        <taxon>Eukaryota</taxon>
        <taxon>Viridiplantae</taxon>
        <taxon>Streptophyta</taxon>
        <taxon>Embryophyta</taxon>
        <taxon>Tracheophyta</taxon>
        <taxon>Spermatophyta</taxon>
        <taxon>Magnoliopsida</taxon>
        <taxon>Ranunculales</taxon>
        <taxon>Circaeasteraceae</taxon>
        <taxon>Kingdonia</taxon>
    </lineage>
</organism>
<feature type="compositionally biased region" description="Acidic residues" evidence="9">
    <location>
        <begin position="27"/>
        <end position="36"/>
    </location>
</feature>
<feature type="compositionally biased region" description="Basic and acidic residues" evidence="9">
    <location>
        <begin position="355"/>
        <end position="364"/>
    </location>
</feature>
<dbReference type="EMBL" id="JACGCM010000129">
    <property type="protein sequence ID" value="KAF6176003.1"/>
    <property type="molecule type" value="Genomic_DNA"/>
</dbReference>
<dbReference type="Pfam" id="PF05920">
    <property type="entry name" value="Homeobox_KN"/>
    <property type="match status" value="1"/>
</dbReference>
<keyword evidence="5 8" id="KW-0371">Homeobox</keyword>
<dbReference type="GO" id="GO:0003677">
    <property type="term" value="F:DNA binding"/>
    <property type="evidence" value="ECO:0007669"/>
    <property type="project" value="UniProtKB-UniRule"/>
</dbReference>
<feature type="compositionally biased region" description="Polar residues" evidence="9">
    <location>
        <begin position="482"/>
        <end position="495"/>
    </location>
</feature>
<feature type="region of interest" description="Disordered" evidence="9">
    <location>
        <begin position="1"/>
        <end position="36"/>
    </location>
</feature>
<protein>
    <recommendedName>
        <fullName evidence="10">Homeobox domain-containing protein</fullName>
    </recommendedName>
</protein>
<comment type="subcellular location">
    <subcellularLocation>
        <location evidence="1 8">Nucleus</location>
    </subcellularLocation>
</comment>
<dbReference type="GO" id="GO:0005634">
    <property type="term" value="C:nucleus"/>
    <property type="evidence" value="ECO:0007669"/>
    <property type="project" value="UniProtKB-SubCell"/>
</dbReference>
<dbReference type="CDD" id="cd00086">
    <property type="entry name" value="homeodomain"/>
    <property type="match status" value="1"/>
</dbReference>
<feature type="DNA-binding region" description="Homeobox" evidence="8">
    <location>
        <begin position="383"/>
        <end position="445"/>
    </location>
</feature>
<evidence type="ECO:0000256" key="9">
    <source>
        <dbReference type="SAM" id="MobiDB-lite"/>
    </source>
</evidence>
<evidence type="ECO:0000256" key="6">
    <source>
        <dbReference type="ARBA" id="ARBA00023163"/>
    </source>
</evidence>
<comment type="caution">
    <text evidence="11">The sequence shown here is derived from an EMBL/GenBank/DDBJ whole genome shotgun (WGS) entry which is preliminary data.</text>
</comment>
<reference evidence="11 12" key="1">
    <citation type="journal article" date="2020" name="IScience">
        <title>Genome Sequencing of the Endangered Kingdonia uniflora (Circaeasteraceae, Ranunculales) Reveals Potential Mechanisms of Evolutionary Specialization.</title>
        <authorList>
            <person name="Sun Y."/>
            <person name="Deng T."/>
            <person name="Zhang A."/>
            <person name="Moore M.J."/>
            <person name="Landis J.B."/>
            <person name="Lin N."/>
            <person name="Zhang H."/>
            <person name="Zhang X."/>
            <person name="Huang J."/>
            <person name="Zhang X."/>
            <person name="Sun H."/>
            <person name="Wang H."/>
        </authorList>
    </citation>
    <scope>NUCLEOTIDE SEQUENCE [LARGE SCALE GENOMIC DNA]</scope>
    <source>
        <strain evidence="11">TB1705</strain>
        <tissue evidence="11">Leaf</tissue>
    </source>
</reference>
<dbReference type="InterPro" id="IPR006563">
    <property type="entry name" value="POX_dom"/>
</dbReference>
<feature type="domain" description="Homeobox" evidence="10">
    <location>
        <begin position="381"/>
        <end position="444"/>
    </location>
</feature>
<dbReference type="InterPro" id="IPR001356">
    <property type="entry name" value="HD"/>
</dbReference>
<evidence type="ECO:0000256" key="8">
    <source>
        <dbReference type="PROSITE-ProRule" id="PRU00108"/>
    </source>
</evidence>
<evidence type="ECO:0000256" key="1">
    <source>
        <dbReference type="ARBA" id="ARBA00004123"/>
    </source>
</evidence>
<dbReference type="Pfam" id="PF07526">
    <property type="entry name" value="POX"/>
    <property type="match status" value="1"/>
</dbReference>
<dbReference type="AlphaFoldDB" id="A0A7J7P9I2"/>
<proteinExistence type="inferred from homology"/>
<dbReference type="InterPro" id="IPR009057">
    <property type="entry name" value="Homeodomain-like_sf"/>
</dbReference>